<evidence type="ECO:0000313" key="3">
    <source>
        <dbReference type="Proteomes" id="UP001172911"/>
    </source>
</evidence>
<dbReference type="AlphaFoldDB" id="A0AAW7ZIS2"/>
<reference evidence="2" key="2">
    <citation type="submission" date="2023-03" db="EMBL/GenBank/DDBJ databases">
        <authorList>
            <person name="Zhang Z."/>
        </authorList>
    </citation>
    <scope>NUCLEOTIDE SEQUENCE</scope>
    <source>
        <strain evidence="2">DSA</strain>
    </source>
</reference>
<evidence type="ECO:0000256" key="1">
    <source>
        <dbReference type="SAM" id="Phobius"/>
    </source>
</evidence>
<proteinExistence type="predicted"/>
<organism evidence="2 3">
    <name type="scientific">Desulforamulus aquiferis</name>
    <dbReference type="NCBI Taxonomy" id="1397668"/>
    <lineage>
        <taxon>Bacteria</taxon>
        <taxon>Bacillati</taxon>
        <taxon>Bacillota</taxon>
        <taxon>Clostridia</taxon>
        <taxon>Eubacteriales</taxon>
        <taxon>Peptococcaceae</taxon>
        <taxon>Desulforamulus</taxon>
    </lineage>
</organism>
<dbReference type="Proteomes" id="UP001172911">
    <property type="component" value="Unassembled WGS sequence"/>
</dbReference>
<protein>
    <submittedName>
        <fullName evidence="2">Uncharacterized protein</fullName>
    </submittedName>
</protein>
<evidence type="ECO:0000313" key="2">
    <source>
        <dbReference type="EMBL" id="MDO7788535.1"/>
    </source>
</evidence>
<feature type="transmembrane region" description="Helical" evidence="1">
    <location>
        <begin position="199"/>
        <end position="221"/>
    </location>
</feature>
<reference evidence="2" key="1">
    <citation type="journal article" date="2023" name="J. Hazard. Mater.">
        <title>Anaerobic biodegradation of pyrene and benzo[a]pyrene by a new sulfate-reducing Desulforamulus aquiferis strain DSA.</title>
        <authorList>
            <person name="Zhang Z."/>
            <person name="Sun J."/>
            <person name="Gong X."/>
            <person name="Wang C."/>
            <person name="Wang H."/>
        </authorList>
    </citation>
    <scope>NUCLEOTIDE SEQUENCE</scope>
    <source>
        <strain evidence="2">DSA</strain>
    </source>
</reference>
<keyword evidence="1" id="KW-1133">Transmembrane helix</keyword>
<keyword evidence="1" id="KW-0812">Transmembrane</keyword>
<dbReference type="EMBL" id="JARPTC010000022">
    <property type="protein sequence ID" value="MDO7788535.1"/>
    <property type="molecule type" value="Genomic_DNA"/>
</dbReference>
<sequence>MIRDSRAFLIGLVMLISFGVIYAYMMSPSFGNGRNGLDFADDMFNAISKGSAAAVVQGEIKKSEKWNGSEIDVTLTCKDEGQAERWANLYKKVDGATIATDKEKLFIKADLGKIFSTLAEDCTAMYDNKGEVLQQKYSIDPREATNSWYNSLKSVTKSLDNKALFAESLAIQNFSKKVIEPAYNYYGVETKYVKDNMGIMTFMLVFYMVYTLWYGFAIYYLSIGFGITMNKAGKKVEA</sequence>
<name>A0AAW7ZIS2_9FIRM</name>
<accession>A0AAW7ZIS2</accession>
<feature type="transmembrane region" description="Helical" evidence="1">
    <location>
        <begin position="7"/>
        <end position="25"/>
    </location>
</feature>
<dbReference type="RefSeq" id="WP_304544562.1">
    <property type="nucleotide sequence ID" value="NZ_JARPTC010000022.1"/>
</dbReference>
<comment type="caution">
    <text evidence="2">The sequence shown here is derived from an EMBL/GenBank/DDBJ whole genome shotgun (WGS) entry which is preliminary data.</text>
</comment>
<keyword evidence="3" id="KW-1185">Reference proteome</keyword>
<gene>
    <name evidence="2" type="ORF">P6N53_15010</name>
</gene>
<keyword evidence="1" id="KW-0472">Membrane</keyword>